<gene>
    <name evidence="1" type="ORF">JCGZ_01652</name>
</gene>
<name>A0A067JJM1_JATCU</name>
<dbReference type="Proteomes" id="UP000027138">
    <property type="component" value="Unassembled WGS sequence"/>
</dbReference>
<dbReference type="EMBL" id="KK915298">
    <property type="protein sequence ID" value="KDP23038.1"/>
    <property type="molecule type" value="Genomic_DNA"/>
</dbReference>
<sequence length="225" mass="25466">MSSLFGFKGKVNARTLSQGRAWWYNRRYSHTNSDIEMFQELLNGLSWDRLLIHVPSPIEFDPFAEAEELDRGQGTGPVQQCGKCVRRGSEPRALDTAVVVGMPEHMPGASFSFILDRTVQPTQGILEMHLVSPYRISPPSYTHMMSIDDYNELCQLYEVACLNLAEARLSDEHISRVDIVPPAGQGRVMWRGWRMGRRAGHQLVIDEETEESGSEDYKETASNMS</sequence>
<reference evidence="1 2" key="1">
    <citation type="journal article" date="2014" name="PLoS ONE">
        <title>Global Analysis of Gene Expression Profiles in Physic Nut (Jatropha curcas L.) Seedlings Exposed to Salt Stress.</title>
        <authorList>
            <person name="Zhang L."/>
            <person name="Zhang C."/>
            <person name="Wu P."/>
            <person name="Chen Y."/>
            <person name="Li M."/>
            <person name="Jiang H."/>
            <person name="Wu G."/>
        </authorList>
    </citation>
    <scope>NUCLEOTIDE SEQUENCE [LARGE SCALE GENOMIC DNA]</scope>
    <source>
        <strain evidence="2">cv. GZQX0401</strain>
        <tissue evidence="1">Young leaves</tissue>
    </source>
</reference>
<keyword evidence="2" id="KW-1185">Reference proteome</keyword>
<evidence type="ECO:0000313" key="1">
    <source>
        <dbReference type="EMBL" id="KDP23038.1"/>
    </source>
</evidence>
<protein>
    <submittedName>
        <fullName evidence="1">Uncharacterized protein</fullName>
    </submittedName>
</protein>
<organism evidence="1 2">
    <name type="scientific">Jatropha curcas</name>
    <name type="common">Barbados nut</name>
    <dbReference type="NCBI Taxonomy" id="180498"/>
    <lineage>
        <taxon>Eukaryota</taxon>
        <taxon>Viridiplantae</taxon>
        <taxon>Streptophyta</taxon>
        <taxon>Embryophyta</taxon>
        <taxon>Tracheophyta</taxon>
        <taxon>Spermatophyta</taxon>
        <taxon>Magnoliopsida</taxon>
        <taxon>eudicotyledons</taxon>
        <taxon>Gunneridae</taxon>
        <taxon>Pentapetalae</taxon>
        <taxon>rosids</taxon>
        <taxon>fabids</taxon>
        <taxon>Malpighiales</taxon>
        <taxon>Euphorbiaceae</taxon>
        <taxon>Crotonoideae</taxon>
        <taxon>Jatropheae</taxon>
        <taxon>Jatropha</taxon>
    </lineage>
</organism>
<accession>A0A067JJM1</accession>
<dbReference type="AlphaFoldDB" id="A0A067JJM1"/>
<evidence type="ECO:0000313" key="2">
    <source>
        <dbReference type="Proteomes" id="UP000027138"/>
    </source>
</evidence>
<proteinExistence type="predicted"/>